<evidence type="ECO:0000256" key="5">
    <source>
        <dbReference type="ARBA" id="ARBA00022692"/>
    </source>
</evidence>
<feature type="domain" description="ABC transmembrane type-1" evidence="14">
    <location>
        <begin position="172"/>
        <end position="451"/>
    </location>
</feature>
<dbReference type="PROSITE" id="PS00211">
    <property type="entry name" value="ABC_TRANSPORTER_1"/>
    <property type="match status" value="1"/>
</dbReference>
<dbReference type="PROSITE" id="PS50990">
    <property type="entry name" value="PEPTIDASE_C39"/>
    <property type="match status" value="1"/>
</dbReference>
<evidence type="ECO:0000259" key="13">
    <source>
        <dbReference type="PROSITE" id="PS50893"/>
    </source>
</evidence>
<dbReference type="Proteomes" id="UP000279089">
    <property type="component" value="Unassembled WGS sequence"/>
</dbReference>
<dbReference type="CDD" id="cd18570">
    <property type="entry name" value="ABC_6TM_PCAT1_LagD_like"/>
    <property type="match status" value="1"/>
</dbReference>
<dbReference type="SUPFAM" id="SSF90123">
    <property type="entry name" value="ABC transporter transmembrane region"/>
    <property type="match status" value="1"/>
</dbReference>
<evidence type="ECO:0000259" key="15">
    <source>
        <dbReference type="PROSITE" id="PS50990"/>
    </source>
</evidence>
<feature type="transmembrane region" description="Helical" evidence="12">
    <location>
        <begin position="426"/>
        <end position="445"/>
    </location>
</feature>
<keyword evidence="2" id="KW-0813">Transport</keyword>
<feature type="transmembrane region" description="Helical" evidence="12">
    <location>
        <begin position="168"/>
        <end position="190"/>
    </location>
</feature>
<comment type="subcellular location">
    <subcellularLocation>
        <location evidence="1">Cell membrane</location>
        <topology evidence="1">Multi-pass membrane protein</topology>
    </subcellularLocation>
</comment>
<feature type="domain" description="Peptidase C39" evidence="15">
    <location>
        <begin position="15"/>
        <end position="139"/>
    </location>
</feature>
<keyword evidence="9" id="KW-1278">Translocase</keyword>
<dbReference type="RefSeq" id="WP_120514027.1">
    <property type="nucleotide sequence ID" value="NZ_QXZY01000001.1"/>
</dbReference>
<dbReference type="OrthoDB" id="9760358at2"/>
<dbReference type="GO" id="GO:0005886">
    <property type="term" value="C:plasma membrane"/>
    <property type="evidence" value="ECO:0007669"/>
    <property type="project" value="UniProtKB-SubCell"/>
</dbReference>
<keyword evidence="17" id="KW-1185">Reference proteome</keyword>
<dbReference type="GO" id="GO:0006508">
    <property type="term" value="P:proteolysis"/>
    <property type="evidence" value="ECO:0007669"/>
    <property type="project" value="UniProtKB-KW"/>
</dbReference>
<dbReference type="Pfam" id="PF00005">
    <property type="entry name" value="ABC_tran"/>
    <property type="match status" value="1"/>
</dbReference>
<dbReference type="InterPro" id="IPR011527">
    <property type="entry name" value="ABC1_TM_dom"/>
</dbReference>
<keyword evidence="6" id="KW-0547">Nucleotide-binding</keyword>
<keyword evidence="8" id="KW-0067">ATP-binding</keyword>
<dbReference type="InterPro" id="IPR017871">
    <property type="entry name" value="ABC_transporter-like_CS"/>
</dbReference>
<gene>
    <name evidence="16" type="ORF">EG028_00140</name>
</gene>
<reference evidence="17" key="1">
    <citation type="submission" date="2018-11" db="EMBL/GenBank/DDBJ databases">
        <title>Chitinophaga lutea sp.nov., isolate from arsenic contaminated soil.</title>
        <authorList>
            <person name="Zong Y."/>
        </authorList>
    </citation>
    <scope>NUCLEOTIDE SEQUENCE [LARGE SCALE GENOMIC DNA]</scope>
    <source>
        <strain evidence="17">YLT18</strain>
    </source>
</reference>
<dbReference type="SMART" id="SM00382">
    <property type="entry name" value="AAA"/>
    <property type="match status" value="1"/>
</dbReference>
<evidence type="ECO:0000256" key="7">
    <source>
        <dbReference type="ARBA" id="ARBA00022801"/>
    </source>
</evidence>
<sequence length="725" mass="81355">MPNVTRLKKSARVRQRDISDCGAACLASIAAYHHLQLPVARIRQMAATDSKGTNVLGVVEAATKLGFQAKGVKGPFEALFNIPKPAIAHVIIREQLHHFVVIYRVTKTHVVVMDPSDGQYHSLTHEAFKKIWTNVLVLLLPGEDFRAGNEKTSHLARFWFLLRPHRSVVLQALFGAIIYTILGLSTSIYVQKIVDNVLVEGNKNLLNLLGIIMLLILVLQLFIGQLKSIFALKTGQQIDARLILGYYKHLLRLPQQFFDTMRVGEITSRINDAVKIRVFINDVAIGLVVNVFIVLFSFGLMFTYYWKLALIVLAILPVYALIYWISNEVNKKMQRKLMEDNAELGSQLVESLNSVATIKRFGLEEYANLKTETRFVKLLKTIFSSSVTNLYIGNAGGFVTSAFVVILLWAGSYFVMDRQLSPGELLSFYAIIGYFTGPAMSLIGANRSMQDALIAADRLFEIMDLEQEESGNKVALQKNMVGDVVFQNVGFRYGTRVEVFRNFNMKIQKGKITAIVGESGSGKSTLMSLLQNIYPLREGSIHIGNLDIRYIEHESLRRQVSVVPQQIDLFAGTVMENIAVGEFEPDMQRVLQISEKLGIIQFIEKLPEGFNTLLGEHGVNLSGGQRQRIAIARALYRNPEILILDEATSSLDSVSDQYVQEVMQQLRDEGKTIIVIAHRLSTVVNADKIVVLQEGAMAEEGTHRQLLENKSLYSRLWQSHQAILE</sequence>
<dbReference type="GO" id="GO:0016887">
    <property type="term" value="F:ATP hydrolysis activity"/>
    <property type="evidence" value="ECO:0007669"/>
    <property type="project" value="InterPro"/>
</dbReference>
<feature type="domain" description="ABC transporter" evidence="13">
    <location>
        <begin position="484"/>
        <end position="719"/>
    </location>
</feature>
<dbReference type="GO" id="GO:0015421">
    <property type="term" value="F:ABC-type oligopeptide transporter activity"/>
    <property type="evidence" value="ECO:0007669"/>
    <property type="project" value="TreeGrafter"/>
</dbReference>
<dbReference type="InterPro" id="IPR003439">
    <property type="entry name" value="ABC_transporter-like_ATP-bd"/>
</dbReference>
<proteinExistence type="predicted"/>
<dbReference type="Pfam" id="PF00664">
    <property type="entry name" value="ABC_membrane"/>
    <property type="match status" value="1"/>
</dbReference>
<dbReference type="PROSITE" id="PS50929">
    <property type="entry name" value="ABC_TM1F"/>
    <property type="match status" value="1"/>
</dbReference>
<dbReference type="GO" id="GO:0043214">
    <property type="term" value="F:ABC-type bacteriocin transporter activity"/>
    <property type="evidence" value="ECO:0007669"/>
    <property type="project" value="InterPro"/>
</dbReference>
<dbReference type="GO" id="GO:0008234">
    <property type="term" value="F:cysteine-type peptidase activity"/>
    <property type="evidence" value="ECO:0007669"/>
    <property type="project" value="InterPro"/>
</dbReference>
<dbReference type="GO" id="GO:0005524">
    <property type="term" value="F:ATP binding"/>
    <property type="evidence" value="ECO:0007669"/>
    <property type="project" value="UniProtKB-KW"/>
</dbReference>
<dbReference type="PANTHER" id="PTHR43394">
    <property type="entry name" value="ATP-DEPENDENT PERMEASE MDL1, MITOCHONDRIAL"/>
    <property type="match status" value="1"/>
</dbReference>
<evidence type="ECO:0000256" key="6">
    <source>
        <dbReference type="ARBA" id="ARBA00022741"/>
    </source>
</evidence>
<evidence type="ECO:0000256" key="9">
    <source>
        <dbReference type="ARBA" id="ARBA00022967"/>
    </source>
</evidence>
<dbReference type="Gene3D" id="1.20.1560.10">
    <property type="entry name" value="ABC transporter type 1, transmembrane domain"/>
    <property type="match status" value="1"/>
</dbReference>
<evidence type="ECO:0000313" key="17">
    <source>
        <dbReference type="Proteomes" id="UP000279089"/>
    </source>
</evidence>
<dbReference type="Pfam" id="PF03412">
    <property type="entry name" value="Peptidase_C39"/>
    <property type="match status" value="1"/>
</dbReference>
<keyword evidence="4" id="KW-0645">Protease</keyword>
<evidence type="ECO:0000256" key="11">
    <source>
        <dbReference type="ARBA" id="ARBA00023136"/>
    </source>
</evidence>
<dbReference type="InterPro" id="IPR005074">
    <property type="entry name" value="Peptidase_C39"/>
</dbReference>
<evidence type="ECO:0000256" key="3">
    <source>
        <dbReference type="ARBA" id="ARBA00022475"/>
    </source>
</evidence>
<dbReference type="InterPro" id="IPR003593">
    <property type="entry name" value="AAA+_ATPase"/>
</dbReference>
<dbReference type="Gene3D" id="3.90.70.10">
    <property type="entry name" value="Cysteine proteinases"/>
    <property type="match status" value="1"/>
</dbReference>
<keyword evidence="7" id="KW-0378">Hydrolase</keyword>
<feature type="transmembrane region" description="Helical" evidence="12">
    <location>
        <begin position="390"/>
        <end position="414"/>
    </location>
</feature>
<evidence type="ECO:0000256" key="2">
    <source>
        <dbReference type="ARBA" id="ARBA00022448"/>
    </source>
</evidence>
<dbReference type="NCBIfam" id="TIGR01193">
    <property type="entry name" value="bacteriocin_ABC"/>
    <property type="match status" value="1"/>
</dbReference>
<accession>A0A3N4MFL0</accession>
<dbReference type="InterPro" id="IPR039421">
    <property type="entry name" value="Type_1_exporter"/>
</dbReference>
<dbReference type="SUPFAM" id="SSF52540">
    <property type="entry name" value="P-loop containing nucleoside triphosphate hydrolases"/>
    <property type="match status" value="1"/>
</dbReference>
<evidence type="ECO:0000259" key="14">
    <source>
        <dbReference type="PROSITE" id="PS50929"/>
    </source>
</evidence>
<evidence type="ECO:0000256" key="10">
    <source>
        <dbReference type="ARBA" id="ARBA00022989"/>
    </source>
</evidence>
<evidence type="ECO:0000313" key="16">
    <source>
        <dbReference type="EMBL" id="RPD42744.1"/>
    </source>
</evidence>
<evidence type="ECO:0000256" key="1">
    <source>
        <dbReference type="ARBA" id="ARBA00004651"/>
    </source>
</evidence>
<dbReference type="Gene3D" id="3.40.50.300">
    <property type="entry name" value="P-loop containing nucleotide triphosphate hydrolases"/>
    <property type="match status" value="1"/>
</dbReference>
<dbReference type="FunFam" id="3.40.50.300:FF:000218">
    <property type="entry name" value="Multidrug ABC transporter ATP-binding protein"/>
    <property type="match status" value="1"/>
</dbReference>
<keyword evidence="11 12" id="KW-0472">Membrane</keyword>
<dbReference type="PANTHER" id="PTHR43394:SF1">
    <property type="entry name" value="ATP-BINDING CASSETTE SUB-FAMILY B MEMBER 10, MITOCHONDRIAL"/>
    <property type="match status" value="1"/>
</dbReference>
<dbReference type="PROSITE" id="PS50893">
    <property type="entry name" value="ABC_TRANSPORTER_2"/>
    <property type="match status" value="1"/>
</dbReference>
<dbReference type="InterPro" id="IPR027417">
    <property type="entry name" value="P-loop_NTPase"/>
</dbReference>
<keyword evidence="10 12" id="KW-1133">Transmembrane helix</keyword>
<dbReference type="InterPro" id="IPR005897">
    <property type="entry name" value="Pept_C39_ABC_bacteriocin"/>
</dbReference>
<feature type="transmembrane region" description="Helical" evidence="12">
    <location>
        <begin position="278"/>
        <end position="298"/>
    </location>
</feature>
<organism evidence="16 17">
    <name type="scientific">Chitinophaga barathri</name>
    <dbReference type="NCBI Taxonomy" id="1647451"/>
    <lineage>
        <taxon>Bacteria</taxon>
        <taxon>Pseudomonadati</taxon>
        <taxon>Bacteroidota</taxon>
        <taxon>Chitinophagia</taxon>
        <taxon>Chitinophagales</taxon>
        <taxon>Chitinophagaceae</taxon>
        <taxon>Chitinophaga</taxon>
    </lineage>
</organism>
<dbReference type="InterPro" id="IPR036640">
    <property type="entry name" value="ABC1_TM_sf"/>
</dbReference>
<comment type="caution">
    <text evidence="16">The sequence shown here is derived from an EMBL/GenBank/DDBJ whole genome shotgun (WGS) entry which is preliminary data.</text>
</comment>
<evidence type="ECO:0000256" key="12">
    <source>
        <dbReference type="SAM" id="Phobius"/>
    </source>
</evidence>
<feature type="transmembrane region" description="Helical" evidence="12">
    <location>
        <begin position="205"/>
        <end position="223"/>
    </location>
</feature>
<dbReference type="AlphaFoldDB" id="A0A3N4MFL0"/>
<keyword evidence="3" id="KW-1003">Cell membrane</keyword>
<feature type="transmembrane region" description="Helical" evidence="12">
    <location>
        <begin position="304"/>
        <end position="326"/>
    </location>
</feature>
<protein>
    <submittedName>
        <fullName evidence="16">Peptidase domain-containing ABC transporter</fullName>
    </submittedName>
</protein>
<dbReference type="CDD" id="cd02418">
    <property type="entry name" value="Peptidase_C39B"/>
    <property type="match status" value="1"/>
</dbReference>
<evidence type="ECO:0000256" key="4">
    <source>
        <dbReference type="ARBA" id="ARBA00022670"/>
    </source>
</evidence>
<dbReference type="EMBL" id="RMBX01000001">
    <property type="protein sequence ID" value="RPD42744.1"/>
    <property type="molecule type" value="Genomic_DNA"/>
</dbReference>
<name>A0A3N4MFL0_9BACT</name>
<keyword evidence="5 12" id="KW-0812">Transmembrane</keyword>
<evidence type="ECO:0000256" key="8">
    <source>
        <dbReference type="ARBA" id="ARBA00022840"/>
    </source>
</evidence>